<dbReference type="SUPFAM" id="SSF52172">
    <property type="entry name" value="CheY-like"/>
    <property type="match status" value="1"/>
</dbReference>
<feature type="modified residue" description="4-aspartylphosphate" evidence="4">
    <location>
        <position position="55"/>
    </location>
</feature>
<dbReference type="Proteomes" id="UP001519307">
    <property type="component" value="Unassembled WGS sequence"/>
</dbReference>
<accession>A0ABS4KUE4</accession>
<dbReference type="SMART" id="SM00448">
    <property type="entry name" value="REC"/>
    <property type="match status" value="1"/>
</dbReference>
<keyword evidence="2 4" id="KW-0597">Phosphoprotein</keyword>
<dbReference type="InterPro" id="IPR001789">
    <property type="entry name" value="Sig_transdc_resp-reg_receiver"/>
</dbReference>
<keyword evidence="7" id="KW-1185">Reference proteome</keyword>
<sequence length="120" mass="13568">MSQKNILVIDDSVSVRKFIREILEEAGYKVYEAGDGEEGIEVFKSNGNIDLIITDIYMPKKSGLEVVIELKKEYKDLKIIVLSDGGKQNFSNELGICEALGATYFFKKDWVKDELIQIGK</sequence>
<reference evidence="6 7" key="1">
    <citation type="submission" date="2021-03" db="EMBL/GenBank/DDBJ databases">
        <title>Genomic Encyclopedia of Type Strains, Phase IV (KMG-IV): sequencing the most valuable type-strain genomes for metagenomic binning, comparative biology and taxonomic classification.</title>
        <authorList>
            <person name="Goeker M."/>
        </authorList>
    </citation>
    <scope>NUCLEOTIDE SEQUENCE [LARGE SCALE GENOMIC DNA]</scope>
    <source>
        <strain evidence="6 7">DSM 28783</strain>
    </source>
</reference>
<proteinExistence type="predicted"/>
<name>A0ABS4KUE4_9CLOT</name>
<dbReference type="RefSeq" id="WP_209702939.1">
    <property type="nucleotide sequence ID" value="NZ_JAGGLM010000018.1"/>
</dbReference>
<evidence type="ECO:0000256" key="3">
    <source>
        <dbReference type="ARBA" id="ARBA00024867"/>
    </source>
</evidence>
<evidence type="ECO:0000313" key="6">
    <source>
        <dbReference type="EMBL" id="MBP2033676.1"/>
    </source>
</evidence>
<feature type="domain" description="Response regulatory" evidence="5">
    <location>
        <begin position="5"/>
        <end position="120"/>
    </location>
</feature>
<evidence type="ECO:0000313" key="7">
    <source>
        <dbReference type="Proteomes" id="UP001519307"/>
    </source>
</evidence>
<dbReference type="PROSITE" id="PS50110">
    <property type="entry name" value="RESPONSE_REGULATORY"/>
    <property type="match status" value="1"/>
</dbReference>
<dbReference type="EMBL" id="JAGGLM010000018">
    <property type="protein sequence ID" value="MBP2033676.1"/>
    <property type="molecule type" value="Genomic_DNA"/>
</dbReference>
<dbReference type="Gene3D" id="3.40.50.2300">
    <property type="match status" value="1"/>
</dbReference>
<dbReference type="PANTHER" id="PTHR44591:SF3">
    <property type="entry name" value="RESPONSE REGULATORY DOMAIN-CONTAINING PROTEIN"/>
    <property type="match status" value="1"/>
</dbReference>
<dbReference type="InterPro" id="IPR011006">
    <property type="entry name" value="CheY-like_superfamily"/>
</dbReference>
<dbReference type="PANTHER" id="PTHR44591">
    <property type="entry name" value="STRESS RESPONSE REGULATOR PROTEIN 1"/>
    <property type="match status" value="1"/>
</dbReference>
<comment type="caution">
    <text evidence="6">The sequence shown here is derived from an EMBL/GenBank/DDBJ whole genome shotgun (WGS) entry which is preliminary data.</text>
</comment>
<evidence type="ECO:0000256" key="2">
    <source>
        <dbReference type="ARBA" id="ARBA00022553"/>
    </source>
</evidence>
<dbReference type="InterPro" id="IPR050595">
    <property type="entry name" value="Bact_response_regulator"/>
</dbReference>
<protein>
    <recommendedName>
        <fullName evidence="1">Stage 0 sporulation protein A homolog</fullName>
    </recommendedName>
</protein>
<evidence type="ECO:0000259" key="5">
    <source>
        <dbReference type="PROSITE" id="PS50110"/>
    </source>
</evidence>
<evidence type="ECO:0000256" key="1">
    <source>
        <dbReference type="ARBA" id="ARBA00018672"/>
    </source>
</evidence>
<organism evidence="6 7">
    <name type="scientific">Clostridium algifaecis</name>
    <dbReference type="NCBI Taxonomy" id="1472040"/>
    <lineage>
        <taxon>Bacteria</taxon>
        <taxon>Bacillati</taxon>
        <taxon>Bacillota</taxon>
        <taxon>Clostridia</taxon>
        <taxon>Eubacteriales</taxon>
        <taxon>Clostridiaceae</taxon>
        <taxon>Clostridium</taxon>
    </lineage>
</organism>
<evidence type="ECO:0000256" key="4">
    <source>
        <dbReference type="PROSITE-ProRule" id="PRU00169"/>
    </source>
</evidence>
<dbReference type="Pfam" id="PF00072">
    <property type="entry name" value="Response_reg"/>
    <property type="match status" value="1"/>
</dbReference>
<gene>
    <name evidence="6" type="ORF">J2Z42_002383</name>
</gene>
<comment type="function">
    <text evidence="3">May play the central regulatory role in sporulation. It may be an element of the effector pathway responsible for the activation of sporulation genes in response to nutritional stress. Spo0A may act in concert with spo0H (a sigma factor) to control the expression of some genes that are critical to the sporulation process.</text>
</comment>